<reference evidence="2 3" key="1">
    <citation type="journal article" date="2024" name="Curr. Microbiol.">
        <title>Luteibacter sahnii sp. nov., A Novel Yellow-Colored Xanthomonadin Pigment Producing Probiotic Bacterium from Healthy Rice Seed Microbiome.</title>
        <authorList>
            <person name="Jaiswal G."/>
            <person name="Rana R."/>
            <person name="Nayak P.K."/>
            <person name="Chouhan R."/>
            <person name="Gandhi S.G."/>
            <person name="Patel H.K."/>
            <person name="Patil P.B."/>
        </authorList>
    </citation>
    <scope>NUCLEOTIDE SEQUENCE [LARGE SCALE GENOMIC DNA]</scope>
    <source>
        <strain evidence="2 3">PPL201</strain>
    </source>
</reference>
<organism evidence="2 3">
    <name type="scientific">Luteibacter sahnii</name>
    <dbReference type="NCBI Taxonomy" id="3021977"/>
    <lineage>
        <taxon>Bacteria</taxon>
        <taxon>Pseudomonadati</taxon>
        <taxon>Pseudomonadota</taxon>
        <taxon>Gammaproteobacteria</taxon>
        <taxon>Lysobacterales</taxon>
        <taxon>Rhodanobacteraceae</taxon>
        <taxon>Luteibacter</taxon>
    </lineage>
</organism>
<evidence type="ECO:0000256" key="1">
    <source>
        <dbReference type="SAM" id="MobiDB-lite"/>
    </source>
</evidence>
<evidence type="ECO:0000313" key="3">
    <source>
        <dbReference type="Proteomes" id="UP001528850"/>
    </source>
</evidence>
<name>A0ABT6BEY7_9GAMM</name>
<gene>
    <name evidence="2" type="ORF">P3W24_12315</name>
</gene>
<evidence type="ECO:0000313" key="2">
    <source>
        <dbReference type="EMBL" id="MDF4025752.1"/>
    </source>
</evidence>
<feature type="region of interest" description="Disordered" evidence="1">
    <location>
        <begin position="176"/>
        <end position="235"/>
    </location>
</feature>
<accession>A0ABT6BEY7</accession>
<proteinExistence type="predicted"/>
<evidence type="ECO:0008006" key="4">
    <source>
        <dbReference type="Google" id="ProtNLM"/>
    </source>
</evidence>
<sequence length="235" mass="25529">MRAAQIGYVLGKAYERMRGAAVADHKNLLELALAAARGPHVDLTIELPGGVRIVTDGSERENGEARALAMDLERQRLSASQEPVTVATSNPDDMLSVRIDRFIEHMDAQNRSKKNLLDTEHTLRLFLALQGDKMVQAYAADDIDAFMGAMRVWPANASKKPGYRDLSPLEVVTKAKREGSPRTCAPHAGKTPRPPAVVLRRVGQAPTDSLQSLRRVPGNEQGPGRDPDPGAVLGQ</sequence>
<keyword evidence="3" id="KW-1185">Reference proteome</keyword>
<dbReference type="EMBL" id="JARJJS010000003">
    <property type="protein sequence ID" value="MDF4025752.1"/>
    <property type="molecule type" value="Genomic_DNA"/>
</dbReference>
<protein>
    <recommendedName>
        <fullName evidence="4">Integrase</fullName>
    </recommendedName>
</protein>
<comment type="caution">
    <text evidence="2">The sequence shown here is derived from an EMBL/GenBank/DDBJ whole genome shotgun (WGS) entry which is preliminary data.</text>
</comment>
<dbReference type="Proteomes" id="UP001528850">
    <property type="component" value="Unassembled WGS sequence"/>
</dbReference>